<sequence length="195" mass="21606">MEHATGPTGERTPVVEVRRSRRRRRTVTAYREGQTVVVLVPATMSRADERRHVEALVARLLAREARDGAPVGDDALVARALELGRRHLAPQLGSAPVPTRVTWVGNQRRRWGSCTPAEGTIRLSDRLRPMPAYVRDYVLLHELVHLVEANHTPRFHALVAAYPDAERARGYLEGYAAAARLETDPGLDGDEGVDA</sequence>
<feature type="domain" description="YgjP-like metallopeptidase" evidence="2">
    <location>
        <begin position="98"/>
        <end position="172"/>
    </location>
</feature>
<dbReference type="Pfam" id="PF01863">
    <property type="entry name" value="YgjP-like"/>
    <property type="match status" value="1"/>
</dbReference>
<accession>A0A7W5P7H8</accession>
<keyword evidence="4" id="KW-1185">Reference proteome</keyword>
<dbReference type="EMBL" id="JACHZG010000001">
    <property type="protein sequence ID" value="MBB3327589.1"/>
    <property type="molecule type" value="Genomic_DNA"/>
</dbReference>
<evidence type="ECO:0000313" key="3">
    <source>
        <dbReference type="EMBL" id="MBB3327589.1"/>
    </source>
</evidence>
<feature type="region of interest" description="Disordered" evidence="1">
    <location>
        <begin position="1"/>
        <end position="21"/>
    </location>
</feature>
<proteinExistence type="predicted"/>
<protein>
    <recommendedName>
        <fullName evidence="2">YgjP-like metallopeptidase domain-containing protein</fullName>
    </recommendedName>
</protein>
<reference evidence="3 4" key="1">
    <citation type="submission" date="2020-08" db="EMBL/GenBank/DDBJ databases">
        <title>Sequencing the genomes of 1000 actinobacteria strains.</title>
        <authorList>
            <person name="Klenk H.-P."/>
        </authorList>
    </citation>
    <scope>NUCLEOTIDE SEQUENCE [LARGE SCALE GENOMIC DNA]</scope>
    <source>
        <strain evidence="3 4">DSM 11053</strain>
    </source>
</reference>
<dbReference type="Proteomes" id="UP000565572">
    <property type="component" value="Unassembled WGS sequence"/>
</dbReference>
<evidence type="ECO:0000313" key="4">
    <source>
        <dbReference type="Proteomes" id="UP000565572"/>
    </source>
</evidence>
<dbReference type="RefSeq" id="WP_332836808.1">
    <property type="nucleotide sequence ID" value="NZ_JACHZG010000001.1"/>
</dbReference>
<dbReference type="InterPro" id="IPR002725">
    <property type="entry name" value="YgjP-like_metallopeptidase"/>
</dbReference>
<organism evidence="3 4">
    <name type="scientific">Microlunatus antarcticus</name>
    <dbReference type="NCBI Taxonomy" id="53388"/>
    <lineage>
        <taxon>Bacteria</taxon>
        <taxon>Bacillati</taxon>
        <taxon>Actinomycetota</taxon>
        <taxon>Actinomycetes</taxon>
        <taxon>Propionibacteriales</taxon>
        <taxon>Propionibacteriaceae</taxon>
        <taxon>Microlunatus</taxon>
    </lineage>
</organism>
<dbReference type="InterPro" id="IPR053136">
    <property type="entry name" value="UTP_pyrophosphatase-like"/>
</dbReference>
<evidence type="ECO:0000259" key="2">
    <source>
        <dbReference type="Pfam" id="PF01863"/>
    </source>
</evidence>
<dbReference type="PANTHER" id="PTHR30399:SF1">
    <property type="entry name" value="UTP PYROPHOSPHATASE"/>
    <property type="match status" value="1"/>
</dbReference>
<gene>
    <name evidence="3" type="ORF">FHX39_002533</name>
</gene>
<dbReference type="Gene3D" id="3.30.2010.10">
    <property type="entry name" value="Metalloproteases ('zincins'), catalytic domain"/>
    <property type="match status" value="1"/>
</dbReference>
<dbReference type="PANTHER" id="PTHR30399">
    <property type="entry name" value="UNCHARACTERIZED PROTEIN YGJP"/>
    <property type="match status" value="1"/>
</dbReference>
<evidence type="ECO:0000256" key="1">
    <source>
        <dbReference type="SAM" id="MobiDB-lite"/>
    </source>
</evidence>
<dbReference type="CDD" id="cd07344">
    <property type="entry name" value="M48_yhfN_like"/>
    <property type="match status" value="1"/>
</dbReference>
<dbReference type="AlphaFoldDB" id="A0A7W5P7H8"/>
<name>A0A7W5P7H8_9ACTN</name>
<comment type="caution">
    <text evidence="3">The sequence shown here is derived from an EMBL/GenBank/DDBJ whole genome shotgun (WGS) entry which is preliminary data.</text>
</comment>